<dbReference type="AlphaFoldDB" id="A0A1L9S1W4"/>
<evidence type="ECO:0000313" key="1">
    <source>
        <dbReference type="EMBL" id="OJJ41159.1"/>
    </source>
</evidence>
<gene>
    <name evidence="1" type="ORF">ASPWEDRAFT_178923</name>
</gene>
<protein>
    <submittedName>
        <fullName evidence="1">Uncharacterized protein</fullName>
    </submittedName>
</protein>
<dbReference type="OrthoDB" id="4187154at2759"/>
<proteinExistence type="predicted"/>
<dbReference type="Proteomes" id="UP000184383">
    <property type="component" value="Unassembled WGS sequence"/>
</dbReference>
<keyword evidence="2" id="KW-1185">Reference proteome</keyword>
<dbReference type="STRING" id="1073089.A0A1L9S1W4"/>
<name>A0A1L9S1W4_ASPWE</name>
<dbReference type="VEuPathDB" id="FungiDB:ASPWEDRAFT_178923"/>
<sequence length="565" mass="62793">MSSTIDLGKSIFQTQGSSLNLTLRASAVMALPPESTLSRSSKDAEELFRSGGLWVIQAPELKLHICITAGPEVTHCASAFSSKLGQVLCNSKLWVDLGLAVIFKSCDHVVGPNHSTIFQLSFGLCRRTKHSTFSKSLRLPAEMRCYNEAIPPIDIPTAYLATINVSLEYNYCSESPQPYISCGPMTPKLLEPLQYPIDKDENLEDDILDEQCLYFNSLPQPSNMATFKNGVSIFVEELEQLNEEWNNPPEKHMNEETFQWESNGTQSVQDFHTLFDTGFRALIFQYPSPADKRSKRSKKERSQCLSEIAPAVFSRGYREAMSQRSQFIPLIAKSLSSILDRTTDPNLLPKISALKSLNHSRSEGLPPSNAMDTRNAIKSSLWSIAQKQLYNPKASRNLSPLETAPIHDEEHPTLEGSLLAVSITDEADYAWDGDEDDTLNYDSDSLDPQEHFEIWETENGDDTLISLAEDHSIGMLDGNNTDDDQIETQDTTLCTPENADQIVSYLSPTPFDDGPLCQSGLSDSEMLASDPFDEAISSPYFCLNGLDLMDEVAGFDEDLDDMLCG</sequence>
<organism evidence="1 2">
    <name type="scientific">Aspergillus wentii DTO 134E9</name>
    <dbReference type="NCBI Taxonomy" id="1073089"/>
    <lineage>
        <taxon>Eukaryota</taxon>
        <taxon>Fungi</taxon>
        <taxon>Dikarya</taxon>
        <taxon>Ascomycota</taxon>
        <taxon>Pezizomycotina</taxon>
        <taxon>Eurotiomycetes</taxon>
        <taxon>Eurotiomycetidae</taxon>
        <taxon>Eurotiales</taxon>
        <taxon>Aspergillaceae</taxon>
        <taxon>Aspergillus</taxon>
        <taxon>Aspergillus subgen. Cremei</taxon>
    </lineage>
</organism>
<dbReference type="GeneID" id="63747624"/>
<reference evidence="2" key="1">
    <citation type="journal article" date="2017" name="Genome Biol.">
        <title>Comparative genomics reveals high biological diversity and specific adaptations in the industrially and medically important fungal genus Aspergillus.</title>
        <authorList>
            <person name="de Vries R.P."/>
            <person name="Riley R."/>
            <person name="Wiebenga A."/>
            <person name="Aguilar-Osorio G."/>
            <person name="Amillis S."/>
            <person name="Uchima C.A."/>
            <person name="Anderluh G."/>
            <person name="Asadollahi M."/>
            <person name="Askin M."/>
            <person name="Barry K."/>
            <person name="Battaglia E."/>
            <person name="Bayram O."/>
            <person name="Benocci T."/>
            <person name="Braus-Stromeyer S.A."/>
            <person name="Caldana C."/>
            <person name="Canovas D."/>
            <person name="Cerqueira G.C."/>
            <person name="Chen F."/>
            <person name="Chen W."/>
            <person name="Choi C."/>
            <person name="Clum A."/>
            <person name="Dos Santos R.A."/>
            <person name="Damasio A.R."/>
            <person name="Diallinas G."/>
            <person name="Emri T."/>
            <person name="Fekete E."/>
            <person name="Flipphi M."/>
            <person name="Freyberg S."/>
            <person name="Gallo A."/>
            <person name="Gournas C."/>
            <person name="Habgood R."/>
            <person name="Hainaut M."/>
            <person name="Harispe M.L."/>
            <person name="Henrissat B."/>
            <person name="Hilden K.S."/>
            <person name="Hope R."/>
            <person name="Hossain A."/>
            <person name="Karabika E."/>
            <person name="Karaffa L."/>
            <person name="Karanyi Z."/>
            <person name="Krasevec N."/>
            <person name="Kuo A."/>
            <person name="Kusch H."/>
            <person name="LaButti K."/>
            <person name="Lagendijk E.L."/>
            <person name="Lapidus A."/>
            <person name="Levasseur A."/>
            <person name="Lindquist E."/>
            <person name="Lipzen A."/>
            <person name="Logrieco A.F."/>
            <person name="MacCabe A."/>
            <person name="Maekelae M.R."/>
            <person name="Malavazi I."/>
            <person name="Melin P."/>
            <person name="Meyer V."/>
            <person name="Mielnichuk N."/>
            <person name="Miskei M."/>
            <person name="Molnar A.P."/>
            <person name="Mule G."/>
            <person name="Ngan C.Y."/>
            <person name="Orejas M."/>
            <person name="Orosz E."/>
            <person name="Ouedraogo J.P."/>
            <person name="Overkamp K.M."/>
            <person name="Park H.-S."/>
            <person name="Perrone G."/>
            <person name="Piumi F."/>
            <person name="Punt P.J."/>
            <person name="Ram A.F."/>
            <person name="Ramon A."/>
            <person name="Rauscher S."/>
            <person name="Record E."/>
            <person name="Riano-Pachon D.M."/>
            <person name="Robert V."/>
            <person name="Roehrig J."/>
            <person name="Ruller R."/>
            <person name="Salamov A."/>
            <person name="Salih N.S."/>
            <person name="Samson R.A."/>
            <person name="Sandor E."/>
            <person name="Sanguinetti M."/>
            <person name="Schuetze T."/>
            <person name="Sepcic K."/>
            <person name="Shelest E."/>
            <person name="Sherlock G."/>
            <person name="Sophianopoulou V."/>
            <person name="Squina F.M."/>
            <person name="Sun H."/>
            <person name="Susca A."/>
            <person name="Todd R.B."/>
            <person name="Tsang A."/>
            <person name="Unkles S.E."/>
            <person name="van de Wiele N."/>
            <person name="van Rossen-Uffink D."/>
            <person name="Oliveira J.V."/>
            <person name="Vesth T.C."/>
            <person name="Visser J."/>
            <person name="Yu J.-H."/>
            <person name="Zhou M."/>
            <person name="Andersen M.R."/>
            <person name="Archer D.B."/>
            <person name="Baker S.E."/>
            <person name="Benoit I."/>
            <person name="Brakhage A.A."/>
            <person name="Braus G.H."/>
            <person name="Fischer R."/>
            <person name="Frisvad J.C."/>
            <person name="Goldman G.H."/>
            <person name="Houbraken J."/>
            <person name="Oakley B."/>
            <person name="Pocsi I."/>
            <person name="Scazzocchio C."/>
            <person name="Seiboth B."/>
            <person name="vanKuyk P.A."/>
            <person name="Wortman J."/>
            <person name="Dyer P.S."/>
            <person name="Grigoriev I.V."/>
        </authorList>
    </citation>
    <scope>NUCLEOTIDE SEQUENCE [LARGE SCALE GENOMIC DNA]</scope>
    <source>
        <strain evidence="2">DTO 134E9</strain>
    </source>
</reference>
<accession>A0A1L9S1W4</accession>
<dbReference type="EMBL" id="KV878209">
    <property type="protein sequence ID" value="OJJ41159.1"/>
    <property type="molecule type" value="Genomic_DNA"/>
</dbReference>
<evidence type="ECO:0000313" key="2">
    <source>
        <dbReference type="Proteomes" id="UP000184383"/>
    </source>
</evidence>
<dbReference type="RefSeq" id="XP_040694835.1">
    <property type="nucleotide sequence ID" value="XM_040831776.1"/>
</dbReference>